<dbReference type="Ensembl" id="ENSLLET00000016850.1">
    <property type="protein sequence ID" value="ENSLLEP00000016229.1"/>
    <property type="gene ID" value="ENSLLEG00000010263.1"/>
</dbReference>
<evidence type="ECO:0000259" key="4">
    <source>
        <dbReference type="Pfam" id="PF13925"/>
    </source>
</evidence>
<evidence type="ECO:0000256" key="1">
    <source>
        <dbReference type="ARBA" id="ARBA00004245"/>
    </source>
</evidence>
<dbReference type="AlphaFoldDB" id="A0A8C5MM20"/>
<dbReference type="GO" id="GO:0008017">
    <property type="term" value="F:microtubule binding"/>
    <property type="evidence" value="ECO:0007669"/>
    <property type="project" value="InterPro"/>
</dbReference>
<dbReference type="GO" id="GO:0005856">
    <property type="term" value="C:cytoskeleton"/>
    <property type="evidence" value="ECO:0007669"/>
    <property type="project" value="UniProtKB-SubCell"/>
</dbReference>
<dbReference type="Pfam" id="PF13925">
    <property type="entry name" value="Katanin_con80"/>
    <property type="match status" value="1"/>
</dbReference>
<keyword evidence="3" id="KW-0206">Cytoskeleton</keyword>
<reference evidence="5" key="2">
    <citation type="submission" date="2025-09" db="UniProtKB">
        <authorList>
            <consortium name="Ensembl"/>
        </authorList>
    </citation>
    <scope>IDENTIFICATION</scope>
</reference>
<evidence type="ECO:0000256" key="3">
    <source>
        <dbReference type="ARBA" id="ARBA00023212"/>
    </source>
</evidence>
<keyword evidence="6" id="KW-1185">Reference proteome</keyword>
<dbReference type="GO" id="GO:0005730">
    <property type="term" value="C:nucleolus"/>
    <property type="evidence" value="ECO:0007669"/>
    <property type="project" value="TreeGrafter"/>
</dbReference>
<feature type="domain" description="Katanin p80 subunit C-terminal" evidence="4">
    <location>
        <begin position="179"/>
        <end position="325"/>
    </location>
</feature>
<dbReference type="PANTHER" id="PTHR14682">
    <property type="entry name" value="KATNB1-LIKE PROTEIN 1"/>
    <property type="match status" value="1"/>
</dbReference>
<reference evidence="5" key="1">
    <citation type="submission" date="2025-08" db="UniProtKB">
        <authorList>
            <consortium name="Ensembl"/>
        </authorList>
    </citation>
    <scope>IDENTIFICATION</scope>
</reference>
<dbReference type="Proteomes" id="UP000694569">
    <property type="component" value="Unplaced"/>
</dbReference>
<dbReference type="GeneTree" id="ENSGT00390000012351"/>
<keyword evidence="2" id="KW-0963">Cytoplasm</keyword>
<evidence type="ECO:0000256" key="2">
    <source>
        <dbReference type="ARBA" id="ARBA00022490"/>
    </source>
</evidence>
<dbReference type="PANTHER" id="PTHR14682:SF1">
    <property type="entry name" value="KATNB1-LIKE PROTEIN 1"/>
    <property type="match status" value="1"/>
</dbReference>
<name>A0A8C5MM20_9ANUR</name>
<sequence>MGVLSFANPACTTTTSVTNLACVTTLSDFLGIMASGARDAKKRYLEDGRSNDFPWKRISPSAKQNMKEDNKLSQNELVSVGNGTLVVETSSGKQKPYKGVFCKRKAQPQTHSPVYRKKVLHKGCGCDMANKENELAAGNLHEKLQNERRSFMLNSGESCSSQTEGPSSKFNGFFAEVSKDHDTMSQVLFSRNLRLNVALTFWKKRSVNELVAYLVRMQDLGVVVDCLPIITNSLQEDKTTISTGCCVDLLPLVKSLLRSKYEEYVIVGLNWLQAIVKRWWTQLSSNSESSEDENVQILKNQLSGIWKQENHLASFPGYTGNIAKVYGLNSTSFSL</sequence>
<evidence type="ECO:0000313" key="5">
    <source>
        <dbReference type="Ensembl" id="ENSLLEP00000016229.1"/>
    </source>
</evidence>
<proteinExistence type="predicted"/>
<comment type="subcellular location">
    <subcellularLocation>
        <location evidence="1">Cytoplasm</location>
        <location evidence="1">Cytoskeleton</location>
    </subcellularLocation>
</comment>
<dbReference type="InterPro" id="IPR042404">
    <property type="entry name" value="KATNBL1"/>
</dbReference>
<accession>A0A8C5MM20</accession>
<organism evidence="5 6">
    <name type="scientific">Leptobrachium leishanense</name>
    <name type="common">Leishan spiny toad</name>
    <dbReference type="NCBI Taxonomy" id="445787"/>
    <lineage>
        <taxon>Eukaryota</taxon>
        <taxon>Metazoa</taxon>
        <taxon>Chordata</taxon>
        <taxon>Craniata</taxon>
        <taxon>Vertebrata</taxon>
        <taxon>Euteleostomi</taxon>
        <taxon>Amphibia</taxon>
        <taxon>Batrachia</taxon>
        <taxon>Anura</taxon>
        <taxon>Pelobatoidea</taxon>
        <taxon>Megophryidae</taxon>
        <taxon>Leptobrachium</taxon>
    </lineage>
</organism>
<evidence type="ECO:0000313" key="6">
    <source>
        <dbReference type="Proteomes" id="UP000694569"/>
    </source>
</evidence>
<dbReference type="OrthoDB" id="8754475at2759"/>
<dbReference type="InterPro" id="IPR028021">
    <property type="entry name" value="Katanin_C-terminal"/>
</dbReference>
<protein>
    <recommendedName>
        <fullName evidence="4">Katanin p80 subunit C-terminal domain-containing protein</fullName>
    </recommendedName>
</protein>